<evidence type="ECO:0000313" key="1">
    <source>
        <dbReference type="EMBL" id="KKN62176.1"/>
    </source>
</evidence>
<dbReference type="Gene3D" id="3.40.50.10400">
    <property type="entry name" value="Hypothetical protein PA1492"/>
    <property type="match status" value="1"/>
</dbReference>
<dbReference type="EMBL" id="LAZR01000633">
    <property type="protein sequence ID" value="KKN62176.1"/>
    <property type="molecule type" value="Genomic_DNA"/>
</dbReference>
<dbReference type="SUPFAM" id="SSF52309">
    <property type="entry name" value="N-(deoxy)ribosyltransferase-like"/>
    <property type="match status" value="1"/>
</dbReference>
<reference evidence="1" key="1">
    <citation type="journal article" date="2015" name="Nature">
        <title>Complex archaea that bridge the gap between prokaryotes and eukaryotes.</title>
        <authorList>
            <person name="Spang A."/>
            <person name="Saw J.H."/>
            <person name="Jorgensen S.L."/>
            <person name="Zaremba-Niedzwiedzka K."/>
            <person name="Martijn J."/>
            <person name="Lind A.E."/>
            <person name="van Eijk R."/>
            <person name="Schleper C."/>
            <person name="Guy L."/>
            <person name="Ettema T.J."/>
        </authorList>
    </citation>
    <scope>NUCLEOTIDE SEQUENCE</scope>
</reference>
<sequence length="114" mass="13283">MRVIYIAGKYRDTTSIDKLNNINHHTRVAYKLLLEGWAVFSPIMNTAHFDDLSQEIIMSNDLEILSRCDAIYVLNNWEDSRGAKMELAVARKLKMEIYYEENIKQAKMLKGGER</sequence>
<dbReference type="InterPro" id="IPR025518">
    <property type="entry name" value="DUF4406"/>
</dbReference>
<accession>A0A0F9ULT5</accession>
<comment type="caution">
    <text evidence="1">The sequence shown here is derived from an EMBL/GenBank/DDBJ whole genome shotgun (WGS) entry which is preliminary data.</text>
</comment>
<evidence type="ECO:0008006" key="2">
    <source>
        <dbReference type="Google" id="ProtNLM"/>
    </source>
</evidence>
<proteinExistence type="predicted"/>
<protein>
    <recommendedName>
        <fullName evidence="2">DUF4406 domain-containing protein</fullName>
    </recommendedName>
</protein>
<dbReference type="Pfam" id="PF14359">
    <property type="entry name" value="DUF4406"/>
    <property type="match status" value="1"/>
</dbReference>
<organism evidence="1">
    <name type="scientific">marine sediment metagenome</name>
    <dbReference type="NCBI Taxonomy" id="412755"/>
    <lineage>
        <taxon>unclassified sequences</taxon>
        <taxon>metagenomes</taxon>
        <taxon>ecological metagenomes</taxon>
    </lineage>
</organism>
<gene>
    <name evidence="1" type="ORF">LCGC14_0514550</name>
</gene>
<dbReference type="AlphaFoldDB" id="A0A0F9ULT5"/>
<name>A0A0F9ULT5_9ZZZZ</name>